<evidence type="ECO:0000313" key="6">
    <source>
        <dbReference type="EMBL" id="MPM43206.1"/>
    </source>
</evidence>
<gene>
    <name evidence="6" type="primary">hisB_26</name>
    <name evidence="6" type="ORF">SDC9_89879</name>
</gene>
<protein>
    <recommendedName>
        <fullName evidence="2">Imidazoleglycerol-phosphate dehydratase</fullName>
    </recommendedName>
</protein>
<dbReference type="Pfam" id="PF00475">
    <property type="entry name" value="IGPD"/>
    <property type="match status" value="1"/>
</dbReference>
<dbReference type="CDD" id="cd07914">
    <property type="entry name" value="IGPD"/>
    <property type="match status" value="1"/>
</dbReference>
<evidence type="ECO:0000256" key="2">
    <source>
        <dbReference type="ARBA" id="ARBA00016664"/>
    </source>
</evidence>
<dbReference type="FunFam" id="3.30.230.40:FF:000001">
    <property type="entry name" value="Imidazoleglycerol-phosphate dehydratase HisB"/>
    <property type="match status" value="1"/>
</dbReference>
<keyword evidence="5 6" id="KW-0456">Lyase</keyword>
<dbReference type="InterPro" id="IPR020568">
    <property type="entry name" value="Ribosomal_Su5_D2-typ_SF"/>
</dbReference>
<dbReference type="GO" id="GO:0004424">
    <property type="term" value="F:imidazoleglycerol-phosphate dehydratase activity"/>
    <property type="evidence" value="ECO:0007669"/>
    <property type="project" value="InterPro"/>
</dbReference>
<dbReference type="AlphaFoldDB" id="A0A644ZR22"/>
<dbReference type="PANTHER" id="PTHR23133">
    <property type="entry name" value="IMIDAZOLEGLYCEROL-PHOSPHATE DEHYDRATASE HIS7"/>
    <property type="match status" value="1"/>
</dbReference>
<proteinExistence type="inferred from homology"/>
<dbReference type="PROSITE" id="PS00955">
    <property type="entry name" value="IGP_DEHYDRATASE_2"/>
    <property type="match status" value="1"/>
</dbReference>
<dbReference type="SUPFAM" id="SSF54211">
    <property type="entry name" value="Ribosomal protein S5 domain 2-like"/>
    <property type="match status" value="2"/>
</dbReference>
<dbReference type="NCBIfam" id="NF002111">
    <property type="entry name" value="PRK00951.2-1"/>
    <property type="match status" value="1"/>
</dbReference>
<dbReference type="Gene3D" id="3.30.230.40">
    <property type="entry name" value="Imidazole glycerol phosphate dehydratase, domain 1"/>
    <property type="match status" value="2"/>
</dbReference>
<name>A0A644ZR22_9ZZZZ</name>
<evidence type="ECO:0000256" key="5">
    <source>
        <dbReference type="ARBA" id="ARBA00023239"/>
    </source>
</evidence>
<dbReference type="InterPro" id="IPR038494">
    <property type="entry name" value="IGPD_sf"/>
</dbReference>
<dbReference type="HAMAP" id="MF_00076">
    <property type="entry name" value="HisB"/>
    <property type="match status" value="1"/>
</dbReference>
<dbReference type="NCBIfam" id="NF002114">
    <property type="entry name" value="PRK00951.2-4"/>
    <property type="match status" value="1"/>
</dbReference>
<dbReference type="GO" id="GO:0000105">
    <property type="term" value="P:L-histidine biosynthetic process"/>
    <property type="evidence" value="ECO:0007669"/>
    <property type="project" value="UniProtKB-UniPathway"/>
</dbReference>
<evidence type="ECO:0000256" key="1">
    <source>
        <dbReference type="ARBA" id="ARBA00005047"/>
    </source>
</evidence>
<dbReference type="InterPro" id="IPR020565">
    <property type="entry name" value="ImidazoleglycerP_deHydtase_CS"/>
</dbReference>
<keyword evidence="4" id="KW-0368">Histidine biosynthesis</keyword>
<comment type="caution">
    <text evidence="6">The sequence shown here is derived from an EMBL/GenBank/DDBJ whole genome shotgun (WGS) entry which is preliminary data.</text>
</comment>
<accession>A0A644ZR22</accession>
<dbReference type="InterPro" id="IPR000807">
    <property type="entry name" value="ImidazoleglycerolP_deHydtase"/>
</dbReference>
<evidence type="ECO:0000256" key="4">
    <source>
        <dbReference type="ARBA" id="ARBA00023102"/>
    </source>
</evidence>
<dbReference type="FunFam" id="3.30.230.40:FF:000003">
    <property type="entry name" value="Imidazoleglycerol-phosphate dehydratase HisB"/>
    <property type="match status" value="1"/>
</dbReference>
<comment type="pathway">
    <text evidence="1">Amino-acid biosynthesis; L-histidine biosynthesis; L-histidine from 5-phospho-alpha-D-ribose 1-diphosphate: step 6/9.</text>
</comment>
<dbReference type="PROSITE" id="PS00954">
    <property type="entry name" value="IGP_DEHYDRATASE_1"/>
    <property type="match status" value="1"/>
</dbReference>
<organism evidence="6">
    <name type="scientific">bioreactor metagenome</name>
    <dbReference type="NCBI Taxonomy" id="1076179"/>
    <lineage>
        <taxon>unclassified sequences</taxon>
        <taxon>metagenomes</taxon>
        <taxon>ecological metagenomes</taxon>
    </lineage>
</organism>
<keyword evidence="3" id="KW-0028">Amino-acid biosynthesis</keyword>
<reference evidence="6" key="1">
    <citation type="submission" date="2019-08" db="EMBL/GenBank/DDBJ databases">
        <authorList>
            <person name="Kucharzyk K."/>
            <person name="Murdoch R.W."/>
            <person name="Higgins S."/>
            <person name="Loffler F."/>
        </authorList>
    </citation>
    <scope>NUCLEOTIDE SEQUENCE</scope>
</reference>
<sequence>MRSAAVERKTNETDIRLTVALDGTGRYEGKSGSGFFDHMLAQLAKHGGMDIELTMTGDVEVDFHHSAEDIGIVLGCALDQALGDRLGTSRFADCHIPMDECLTRAAVDLSGRGYFVWSAPAMASTVGGLDTEIFPEFFRAFASNAKMALHLSVLYGTNTHHMIESAFKATARAILAAKAVTGDSLPSTKGVL</sequence>
<dbReference type="EMBL" id="VSSQ01010016">
    <property type="protein sequence ID" value="MPM43206.1"/>
    <property type="molecule type" value="Genomic_DNA"/>
</dbReference>
<evidence type="ECO:0000256" key="3">
    <source>
        <dbReference type="ARBA" id="ARBA00022605"/>
    </source>
</evidence>
<dbReference type="UniPathway" id="UPA00031">
    <property type="reaction ID" value="UER00011"/>
</dbReference>
<dbReference type="PANTHER" id="PTHR23133:SF2">
    <property type="entry name" value="IMIDAZOLEGLYCEROL-PHOSPHATE DEHYDRATASE"/>
    <property type="match status" value="1"/>
</dbReference>